<reference evidence="2 3" key="1">
    <citation type="journal article" date="2018" name="Nat. Ecol. Evol.">
        <title>Pezizomycetes genomes reveal the molecular basis of ectomycorrhizal truffle lifestyle.</title>
        <authorList>
            <person name="Murat C."/>
            <person name="Payen T."/>
            <person name="Noel B."/>
            <person name="Kuo A."/>
            <person name="Morin E."/>
            <person name="Chen J."/>
            <person name="Kohler A."/>
            <person name="Krizsan K."/>
            <person name="Balestrini R."/>
            <person name="Da Silva C."/>
            <person name="Montanini B."/>
            <person name="Hainaut M."/>
            <person name="Levati E."/>
            <person name="Barry K.W."/>
            <person name="Belfiori B."/>
            <person name="Cichocki N."/>
            <person name="Clum A."/>
            <person name="Dockter R.B."/>
            <person name="Fauchery L."/>
            <person name="Guy J."/>
            <person name="Iotti M."/>
            <person name="Le Tacon F."/>
            <person name="Lindquist E.A."/>
            <person name="Lipzen A."/>
            <person name="Malagnac F."/>
            <person name="Mello A."/>
            <person name="Molinier V."/>
            <person name="Miyauchi S."/>
            <person name="Poulain J."/>
            <person name="Riccioni C."/>
            <person name="Rubini A."/>
            <person name="Sitrit Y."/>
            <person name="Splivallo R."/>
            <person name="Traeger S."/>
            <person name="Wang M."/>
            <person name="Zifcakova L."/>
            <person name="Wipf D."/>
            <person name="Zambonelli A."/>
            <person name="Paolocci F."/>
            <person name="Nowrousian M."/>
            <person name="Ottonello S."/>
            <person name="Baldrian P."/>
            <person name="Spatafora J.W."/>
            <person name="Henrissat B."/>
            <person name="Nagy L.G."/>
            <person name="Aury J.M."/>
            <person name="Wincker P."/>
            <person name="Grigoriev I.V."/>
            <person name="Bonfante P."/>
            <person name="Martin F.M."/>
        </authorList>
    </citation>
    <scope>NUCLEOTIDE SEQUENCE [LARGE SCALE GENOMIC DNA]</scope>
    <source>
        <strain evidence="2 3">CCBAS932</strain>
    </source>
</reference>
<name>A0A3N4KMX4_9PEZI</name>
<evidence type="ECO:0000313" key="2">
    <source>
        <dbReference type="EMBL" id="RPB11953.1"/>
    </source>
</evidence>
<dbReference type="InParanoid" id="A0A3N4KMX4"/>
<dbReference type="EMBL" id="ML119132">
    <property type="protein sequence ID" value="RPB11953.1"/>
    <property type="molecule type" value="Genomic_DNA"/>
</dbReference>
<dbReference type="AlphaFoldDB" id="A0A3N4KMX4"/>
<keyword evidence="3" id="KW-1185">Reference proteome</keyword>
<evidence type="ECO:0000313" key="3">
    <source>
        <dbReference type="Proteomes" id="UP000277580"/>
    </source>
</evidence>
<protein>
    <submittedName>
        <fullName evidence="2">Uncharacterized protein</fullName>
    </submittedName>
</protein>
<feature type="region of interest" description="Disordered" evidence="1">
    <location>
        <begin position="60"/>
        <end position="125"/>
    </location>
</feature>
<evidence type="ECO:0000256" key="1">
    <source>
        <dbReference type="SAM" id="MobiDB-lite"/>
    </source>
</evidence>
<accession>A0A3N4KMX4</accession>
<dbReference type="OrthoDB" id="10319918at2759"/>
<proteinExistence type="predicted"/>
<sequence>MVLDIATVEAESSRILGDYVRKMADMKKVKAPKSKDGEAIPDTAEDQVPMITQKERLRQEIPNARAVPTFTVRVPHTNPRLNSDAASPVRKRKNLSSPAQGAEELVEPTSLPTGRKKAKLASPSQKRGMAEAVVWDLIDHNPNNPSLIKKLKRILPADSENRSGRFIYMVGSPKVTAAKPAGSDSSGTEKGNPNGDPKAGGKRPLPRTPDDPAGEALARESVIVMSQPYNLLERVRNANPGSGSGIRERMLDDRFLVPKTNFKNGFLVRKGLEKYFNHSTGSRLSLSQHFPQGFTQPQPSDKTLAHIALQIHHAAQQAGVVDTIGGWAVMPVVFSCGRFKIAGVGVVLPDFKLAGRIDFRGWPFLVEGAEVTGEITVETSRTGGKGTNENKQHNEKDQKILDAAKTLTKLHQHDEESDTDTEPFMETKIVKVSENSRESIFTADYYQDEAWPYNHTSQLRLPSLQHLESTTMRADHLTISFAIYDTTLNPGEIVHTNSSIGRVCARRVYTSLKGNATPRVVTREYCAETLDGSAFCQVGDKGSRVWRGDGSLRECGRILATVVGTGAALVSAGLICPLSAGA</sequence>
<organism evidence="2 3">
    <name type="scientific">Morchella conica CCBAS932</name>
    <dbReference type="NCBI Taxonomy" id="1392247"/>
    <lineage>
        <taxon>Eukaryota</taxon>
        <taxon>Fungi</taxon>
        <taxon>Dikarya</taxon>
        <taxon>Ascomycota</taxon>
        <taxon>Pezizomycotina</taxon>
        <taxon>Pezizomycetes</taxon>
        <taxon>Pezizales</taxon>
        <taxon>Morchellaceae</taxon>
        <taxon>Morchella</taxon>
    </lineage>
</organism>
<dbReference type="Proteomes" id="UP000277580">
    <property type="component" value="Unassembled WGS sequence"/>
</dbReference>
<gene>
    <name evidence="2" type="ORF">P167DRAFT_565559</name>
</gene>
<feature type="region of interest" description="Disordered" evidence="1">
    <location>
        <begin position="176"/>
        <end position="213"/>
    </location>
</feature>